<dbReference type="PROSITE" id="PS50097">
    <property type="entry name" value="BTB"/>
    <property type="match status" value="1"/>
</dbReference>
<dbReference type="Gene3D" id="3.30.710.10">
    <property type="entry name" value="Potassium Channel Kv1.1, Chain A"/>
    <property type="match status" value="1"/>
</dbReference>
<reference evidence="3" key="1">
    <citation type="submission" date="2023-07" db="EMBL/GenBank/DDBJ databases">
        <title>Black Yeasts Isolated from many extreme environments.</title>
        <authorList>
            <person name="Coleine C."/>
            <person name="Stajich J.E."/>
            <person name="Selbmann L."/>
        </authorList>
    </citation>
    <scope>NUCLEOTIDE SEQUENCE</scope>
    <source>
        <strain evidence="3">CCFEE 5485</strain>
    </source>
</reference>
<dbReference type="CDD" id="cd18186">
    <property type="entry name" value="BTB_POZ_ZBTB_KLHL-like"/>
    <property type="match status" value="1"/>
</dbReference>
<dbReference type="EMBL" id="JAUTXT010000007">
    <property type="protein sequence ID" value="KAK3677372.1"/>
    <property type="molecule type" value="Genomic_DNA"/>
</dbReference>
<evidence type="ECO:0000256" key="1">
    <source>
        <dbReference type="SAM" id="MobiDB-lite"/>
    </source>
</evidence>
<proteinExistence type="predicted"/>
<evidence type="ECO:0000313" key="4">
    <source>
        <dbReference type="Proteomes" id="UP001274830"/>
    </source>
</evidence>
<feature type="domain" description="BTB" evidence="2">
    <location>
        <begin position="17"/>
        <end position="86"/>
    </location>
</feature>
<name>A0AAE0WT87_9PEZI</name>
<protein>
    <recommendedName>
        <fullName evidence="2">BTB domain-containing protein</fullName>
    </recommendedName>
</protein>
<dbReference type="AlphaFoldDB" id="A0AAE0WT87"/>
<dbReference type="Pfam" id="PF00651">
    <property type="entry name" value="BTB"/>
    <property type="match status" value="1"/>
</dbReference>
<dbReference type="InterPro" id="IPR011333">
    <property type="entry name" value="SKP1/BTB/POZ_sf"/>
</dbReference>
<feature type="region of interest" description="Disordered" evidence="1">
    <location>
        <begin position="293"/>
        <end position="313"/>
    </location>
</feature>
<accession>A0AAE0WT87</accession>
<dbReference type="SUPFAM" id="SSF54695">
    <property type="entry name" value="POZ domain"/>
    <property type="match status" value="1"/>
</dbReference>
<comment type="caution">
    <text evidence="3">The sequence shown here is derived from an EMBL/GenBank/DDBJ whole genome shotgun (WGS) entry which is preliminary data.</text>
</comment>
<dbReference type="PANTHER" id="PTHR47843:SF2">
    <property type="entry name" value="BTB DOMAIN-CONTAINING PROTEIN"/>
    <property type="match status" value="1"/>
</dbReference>
<gene>
    <name evidence="3" type="ORF">LTR78_002910</name>
</gene>
<dbReference type="Proteomes" id="UP001274830">
    <property type="component" value="Unassembled WGS sequence"/>
</dbReference>
<keyword evidence="4" id="KW-1185">Reference proteome</keyword>
<evidence type="ECO:0000313" key="3">
    <source>
        <dbReference type="EMBL" id="KAK3677372.1"/>
    </source>
</evidence>
<dbReference type="InterPro" id="IPR000210">
    <property type="entry name" value="BTB/POZ_dom"/>
</dbReference>
<sequence>MEDPCTFEHELLSFTNDKVVLIAGQERQQFHVHRDILEQHSWYFYHALNGEWGESKNKEIMIENAEAHIVHRYLHFLFTGRIASKVAYFPADITTGVHEDGDASFGSMGIPNPPSDENVLPGLYNGLSPPANDTCQILEYFTLENFTKEDTVQDPTPDDIATTEYQVLAEMYCFGEFVQDERIQDAVIDAIMARVKQGGADYHYYPTTPIINTIYEGTPADSPARRLMVHIYSTQGISEWVADDINPEFLLELTRQFCGLNREHQSYVRLFAKEDSCEFHQHAAGERCRIESRVERKRKRKNSESVDDSDDSD</sequence>
<evidence type="ECO:0000259" key="2">
    <source>
        <dbReference type="PROSITE" id="PS50097"/>
    </source>
</evidence>
<dbReference type="PANTHER" id="PTHR47843">
    <property type="entry name" value="BTB DOMAIN-CONTAINING PROTEIN-RELATED"/>
    <property type="match status" value="1"/>
</dbReference>
<organism evidence="3 4">
    <name type="scientific">Recurvomyces mirabilis</name>
    <dbReference type="NCBI Taxonomy" id="574656"/>
    <lineage>
        <taxon>Eukaryota</taxon>
        <taxon>Fungi</taxon>
        <taxon>Dikarya</taxon>
        <taxon>Ascomycota</taxon>
        <taxon>Pezizomycotina</taxon>
        <taxon>Dothideomycetes</taxon>
        <taxon>Dothideomycetidae</taxon>
        <taxon>Mycosphaerellales</taxon>
        <taxon>Teratosphaeriaceae</taxon>
        <taxon>Recurvomyces</taxon>
    </lineage>
</organism>